<dbReference type="OrthoDB" id="7617356at2759"/>
<accession>A0A834Y266</accession>
<evidence type="ECO:0000256" key="1">
    <source>
        <dbReference type="SAM" id="MobiDB-lite"/>
    </source>
</evidence>
<keyword evidence="2" id="KW-0472">Membrane</keyword>
<organism evidence="3 4">
    <name type="scientific">Aphidius gifuensis</name>
    <name type="common">Parasitoid wasp</name>
    <dbReference type="NCBI Taxonomy" id="684658"/>
    <lineage>
        <taxon>Eukaryota</taxon>
        <taxon>Metazoa</taxon>
        <taxon>Ecdysozoa</taxon>
        <taxon>Arthropoda</taxon>
        <taxon>Hexapoda</taxon>
        <taxon>Insecta</taxon>
        <taxon>Pterygota</taxon>
        <taxon>Neoptera</taxon>
        <taxon>Endopterygota</taxon>
        <taxon>Hymenoptera</taxon>
        <taxon>Apocrita</taxon>
        <taxon>Ichneumonoidea</taxon>
        <taxon>Braconidae</taxon>
        <taxon>Aphidiinae</taxon>
        <taxon>Aphidius</taxon>
    </lineage>
</organism>
<feature type="region of interest" description="Disordered" evidence="1">
    <location>
        <begin position="379"/>
        <end position="415"/>
    </location>
</feature>
<keyword evidence="2" id="KW-0812">Transmembrane</keyword>
<feature type="transmembrane region" description="Helical" evidence="2">
    <location>
        <begin position="20"/>
        <end position="40"/>
    </location>
</feature>
<feature type="compositionally biased region" description="Low complexity" evidence="1">
    <location>
        <begin position="382"/>
        <end position="393"/>
    </location>
</feature>
<dbReference type="EMBL" id="JACMRX010000001">
    <property type="protein sequence ID" value="KAF7996237.1"/>
    <property type="molecule type" value="Genomic_DNA"/>
</dbReference>
<gene>
    <name evidence="3" type="ORF">HCN44_001869</name>
</gene>
<comment type="caution">
    <text evidence="3">The sequence shown here is derived from an EMBL/GenBank/DDBJ whole genome shotgun (WGS) entry which is preliminary data.</text>
</comment>
<evidence type="ECO:0000313" key="4">
    <source>
        <dbReference type="Proteomes" id="UP000639338"/>
    </source>
</evidence>
<evidence type="ECO:0000313" key="3">
    <source>
        <dbReference type="EMBL" id="KAF7996237.1"/>
    </source>
</evidence>
<sequence>MLSIIAPSKFVLTLQSIPPYIFENILVLVFVIILSYPLILRIKKFLENLSNNDLIIANQRSNIRKYDNNDCQIIRHKAFIPINSRISINQIDTILPVTQIPTTVNQVNLNTSENTTDLIDSSIILSAYNYDYYRNKIIEKKLSNQYGNKQAPGNVVLNSLHLNTIDSKTGIKIGEKYNNDIFDFIEELHNSNSQIKIEYYDPLKHFLRKKNYDKCMTIDCATGTNEFTNNDIDKKIDNINSTGQQKIIQKSIDKRKPIDTSVVEKNNNIHRVKSPRISNRSELIDNSSRPSSAARDKIHNTPNKLIKNKAKLKNEVVQKRPTTPASPISKDTVKKVDNIEKADNIKLNEKVSSSCSSNVSSDEFNIKKNNTPIKVIDKRINSRPSSSSSGLPSKTMKTLKSKIQSRPKTSDNFDWDVPDVTGKNYFQINTTGQDKQIKSKLQNSLINDSKKNNNDDSMIDVPVQINSQKFIDTSQNTEMNLNKKNDDLSKNKRKTFKKNDNIDAQLSSNTFGVNENSLNFETLLECNGNNLKISADSITGNESVCTIIEKYQKIEEPIDKNNKEEKIIETSSLHPDVSKITTTGFISKLPVLSYSTISKDKK</sequence>
<proteinExistence type="predicted"/>
<evidence type="ECO:0000256" key="2">
    <source>
        <dbReference type="SAM" id="Phobius"/>
    </source>
</evidence>
<protein>
    <submittedName>
        <fullName evidence="3">Uncharacterized protein</fullName>
    </submittedName>
</protein>
<keyword evidence="2" id="KW-1133">Transmembrane helix</keyword>
<dbReference type="Proteomes" id="UP000639338">
    <property type="component" value="Unassembled WGS sequence"/>
</dbReference>
<name>A0A834Y266_APHGI</name>
<reference evidence="3 4" key="1">
    <citation type="submission" date="2020-08" db="EMBL/GenBank/DDBJ databases">
        <title>Aphidius gifuensis genome sequencing and assembly.</title>
        <authorList>
            <person name="Du Z."/>
        </authorList>
    </citation>
    <scope>NUCLEOTIDE SEQUENCE [LARGE SCALE GENOMIC DNA]</scope>
    <source>
        <strain evidence="3">YNYX2018</strain>
        <tissue evidence="3">Adults</tissue>
    </source>
</reference>
<dbReference type="AlphaFoldDB" id="A0A834Y266"/>
<keyword evidence="4" id="KW-1185">Reference proteome</keyword>